<keyword evidence="3" id="KW-1185">Reference proteome</keyword>
<comment type="caution">
    <text evidence="2">The sequence shown here is derived from an EMBL/GenBank/DDBJ whole genome shotgun (WGS) entry which is preliminary data.</text>
</comment>
<sequence>MSSDGDSADDSMLNSFAAAGDSDGNSLLSDAQPFEYQPSGILDQGENVAGMLTRQPKKPSANWDTI</sequence>
<feature type="region of interest" description="Disordered" evidence="1">
    <location>
        <begin position="1"/>
        <end position="66"/>
    </location>
</feature>
<gene>
    <name evidence="2" type="ORF">AWB75_04904</name>
</gene>
<organism evidence="2 3">
    <name type="scientific">Caballeronia catudaia</name>
    <dbReference type="NCBI Taxonomy" id="1777136"/>
    <lineage>
        <taxon>Bacteria</taxon>
        <taxon>Pseudomonadati</taxon>
        <taxon>Pseudomonadota</taxon>
        <taxon>Betaproteobacteria</taxon>
        <taxon>Burkholderiales</taxon>
        <taxon>Burkholderiaceae</taxon>
        <taxon>Caballeronia</taxon>
    </lineage>
</organism>
<name>A0A158CC58_9BURK</name>
<dbReference type="Proteomes" id="UP000054870">
    <property type="component" value="Unassembled WGS sequence"/>
</dbReference>
<protein>
    <submittedName>
        <fullName evidence="2">Uncharacterized protein</fullName>
    </submittedName>
</protein>
<dbReference type="EMBL" id="FCOF02000027">
    <property type="protein sequence ID" value="SAK79963.1"/>
    <property type="molecule type" value="Genomic_DNA"/>
</dbReference>
<evidence type="ECO:0000313" key="3">
    <source>
        <dbReference type="Proteomes" id="UP000054870"/>
    </source>
</evidence>
<evidence type="ECO:0000256" key="1">
    <source>
        <dbReference type="SAM" id="MobiDB-lite"/>
    </source>
</evidence>
<proteinExistence type="predicted"/>
<reference evidence="2" key="1">
    <citation type="submission" date="2016-01" db="EMBL/GenBank/DDBJ databases">
        <authorList>
            <person name="Peeters C."/>
        </authorList>
    </citation>
    <scope>NUCLEOTIDE SEQUENCE [LARGE SCALE GENOMIC DNA]</scope>
    <source>
        <strain evidence="2">LMG 29318</strain>
    </source>
</reference>
<accession>A0A158CC58</accession>
<dbReference type="AlphaFoldDB" id="A0A158CC58"/>
<evidence type="ECO:0000313" key="2">
    <source>
        <dbReference type="EMBL" id="SAK79963.1"/>
    </source>
</evidence>